<dbReference type="Proteomes" id="UP000823611">
    <property type="component" value="Unassembled WGS sequence"/>
</dbReference>
<evidence type="ECO:0000256" key="3">
    <source>
        <dbReference type="ARBA" id="ARBA00022448"/>
    </source>
</evidence>
<evidence type="ECO:0000256" key="5">
    <source>
        <dbReference type="ARBA" id="ARBA00022519"/>
    </source>
</evidence>
<dbReference type="EMBL" id="JADIMX010000070">
    <property type="protein sequence ID" value="MBO8434410.1"/>
    <property type="molecule type" value="Genomic_DNA"/>
</dbReference>
<dbReference type="SUPFAM" id="SSF52540">
    <property type="entry name" value="P-loop containing nucleoside triphosphate hydrolases"/>
    <property type="match status" value="1"/>
</dbReference>
<keyword evidence="8" id="KW-0067">ATP-binding</keyword>
<comment type="similarity">
    <text evidence="2">Belongs to the ABC transporter superfamily.</text>
</comment>
<evidence type="ECO:0000256" key="1">
    <source>
        <dbReference type="ARBA" id="ARBA00004370"/>
    </source>
</evidence>
<dbReference type="Gene3D" id="3.40.50.300">
    <property type="entry name" value="P-loop containing nucleotide triphosphate hydrolases"/>
    <property type="match status" value="1"/>
</dbReference>
<keyword evidence="4" id="KW-1003">Cell membrane</keyword>
<reference evidence="8" key="1">
    <citation type="submission" date="2020-10" db="EMBL/GenBank/DDBJ databases">
        <authorList>
            <person name="Gilroy R."/>
        </authorList>
    </citation>
    <scope>NUCLEOTIDE SEQUENCE</scope>
    <source>
        <strain evidence="8">F6-4510</strain>
    </source>
</reference>
<dbReference type="GO" id="GO:0016020">
    <property type="term" value="C:membrane"/>
    <property type="evidence" value="ECO:0007669"/>
    <property type="project" value="UniProtKB-SubCell"/>
</dbReference>
<keyword evidence="6" id="KW-1278">Translocase</keyword>
<keyword evidence="7" id="KW-0472">Membrane</keyword>
<proteinExistence type="inferred from homology"/>
<keyword evidence="3" id="KW-0813">Transport</keyword>
<dbReference type="PANTHER" id="PTHR43297:SF14">
    <property type="entry name" value="ATPASE AAA-TYPE CORE DOMAIN-CONTAINING PROTEIN"/>
    <property type="match status" value="1"/>
</dbReference>
<comment type="caution">
    <text evidence="8">The sequence shown here is derived from an EMBL/GenBank/DDBJ whole genome shotgun (WGS) entry which is preliminary data.</text>
</comment>
<name>A0A9D9DY85_9FIRM</name>
<dbReference type="InterPro" id="IPR027417">
    <property type="entry name" value="P-loop_NTPase"/>
</dbReference>
<dbReference type="PANTHER" id="PTHR43297">
    <property type="entry name" value="OLIGOPEPTIDE TRANSPORT ATP-BINDING PROTEIN APPD"/>
    <property type="match status" value="1"/>
</dbReference>
<evidence type="ECO:0000313" key="8">
    <source>
        <dbReference type="EMBL" id="MBO8434410.1"/>
    </source>
</evidence>
<accession>A0A9D9DY85</accession>
<feature type="non-terminal residue" evidence="8">
    <location>
        <position position="1"/>
    </location>
</feature>
<keyword evidence="5" id="KW-0997">Cell inner membrane</keyword>
<reference evidence="8" key="2">
    <citation type="journal article" date="2021" name="PeerJ">
        <title>Extensive microbial diversity within the chicken gut microbiome revealed by metagenomics and culture.</title>
        <authorList>
            <person name="Gilroy R."/>
            <person name="Ravi A."/>
            <person name="Getino M."/>
            <person name="Pursley I."/>
            <person name="Horton D.L."/>
            <person name="Alikhan N.F."/>
            <person name="Baker D."/>
            <person name="Gharbi K."/>
            <person name="Hall N."/>
            <person name="Watson M."/>
            <person name="Adriaenssens E.M."/>
            <person name="Foster-Nyarko E."/>
            <person name="Jarju S."/>
            <person name="Secka A."/>
            <person name="Antonio M."/>
            <person name="Oren A."/>
            <person name="Chaudhuri R.R."/>
            <person name="La Ragione R."/>
            <person name="Hildebrand F."/>
            <person name="Pallen M.J."/>
        </authorList>
    </citation>
    <scope>NUCLEOTIDE SEQUENCE</scope>
    <source>
        <strain evidence="8">F6-4510</strain>
    </source>
</reference>
<organism evidence="8 9">
    <name type="scientific">Candidatus Fimicola merdigallinarum</name>
    <dbReference type="NCBI Taxonomy" id="2840819"/>
    <lineage>
        <taxon>Bacteria</taxon>
        <taxon>Bacillati</taxon>
        <taxon>Bacillota</taxon>
        <taxon>Clostridia</taxon>
        <taxon>Lachnospirales</taxon>
        <taxon>Lachnospiraceae</taxon>
        <taxon>Lachnospiraceae incertae sedis</taxon>
        <taxon>Candidatus Fimicola</taxon>
    </lineage>
</organism>
<evidence type="ECO:0000256" key="6">
    <source>
        <dbReference type="ARBA" id="ARBA00022967"/>
    </source>
</evidence>
<dbReference type="InterPro" id="IPR050388">
    <property type="entry name" value="ABC_Ni/Peptide_Import"/>
</dbReference>
<dbReference type="GO" id="GO:0005524">
    <property type="term" value="F:ATP binding"/>
    <property type="evidence" value="ECO:0007669"/>
    <property type="project" value="UniProtKB-KW"/>
</dbReference>
<dbReference type="AlphaFoldDB" id="A0A9D9DY85"/>
<gene>
    <name evidence="8" type="ORF">IAC55_03700</name>
</gene>
<comment type="subcellular location">
    <subcellularLocation>
        <location evidence="1">Membrane</location>
    </subcellularLocation>
</comment>
<evidence type="ECO:0000256" key="7">
    <source>
        <dbReference type="ARBA" id="ARBA00023136"/>
    </source>
</evidence>
<protein>
    <submittedName>
        <fullName evidence="8">ABC transporter ATP-binding protein</fullName>
    </submittedName>
</protein>
<evidence type="ECO:0000256" key="4">
    <source>
        <dbReference type="ARBA" id="ARBA00022475"/>
    </source>
</evidence>
<keyword evidence="8" id="KW-0547">Nucleotide-binding</keyword>
<evidence type="ECO:0000313" key="9">
    <source>
        <dbReference type="Proteomes" id="UP000823611"/>
    </source>
</evidence>
<sequence>KTKFIVADEITTMLDAVTQAEIWGFLIDECKSRNIGMIIVTHNMYLADKVCTRILNLEEKAFE</sequence>
<evidence type="ECO:0000256" key="2">
    <source>
        <dbReference type="ARBA" id="ARBA00005417"/>
    </source>
</evidence>